<dbReference type="AlphaFoldDB" id="A0A9N7VU42"/>
<feature type="compositionally biased region" description="Basic and acidic residues" evidence="1">
    <location>
        <begin position="52"/>
        <end position="65"/>
    </location>
</feature>
<dbReference type="EMBL" id="CADEAL010004269">
    <property type="protein sequence ID" value="CAB1455769.1"/>
    <property type="molecule type" value="Genomic_DNA"/>
</dbReference>
<reference evidence="2" key="1">
    <citation type="submission" date="2020-03" db="EMBL/GenBank/DDBJ databases">
        <authorList>
            <person name="Weist P."/>
        </authorList>
    </citation>
    <scope>NUCLEOTIDE SEQUENCE</scope>
</reference>
<organism evidence="2 3">
    <name type="scientific">Pleuronectes platessa</name>
    <name type="common">European plaice</name>
    <dbReference type="NCBI Taxonomy" id="8262"/>
    <lineage>
        <taxon>Eukaryota</taxon>
        <taxon>Metazoa</taxon>
        <taxon>Chordata</taxon>
        <taxon>Craniata</taxon>
        <taxon>Vertebrata</taxon>
        <taxon>Euteleostomi</taxon>
        <taxon>Actinopterygii</taxon>
        <taxon>Neopterygii</taxon>
        <taxon>Teleostei</taxon>
        <taxon>Neoteleostei</taxon>
        <taxon>Acanthomorphata</taxon>
        <taxon>Carangaria</taxon>
        <taxon>Pleuronectiformes</taxon>
        <taxon>Pleuronectoidei</taxon>
        <taxon>Pleuronectidae</taxon>
        <taxon>Pleuronectes</taxon>
    </lineage>
</organism>
<feature type="region of interest" description="Disordered" evidence="1">
    <location>
        <begin position="37"/>
        <end position="96"/>
    </location>
</feature>
<feature type="compositionally biased region" description="Polar residues" evidence="1">
    <location>
        <begin position="37"/>
        <end position="50"/>
    </location>
</feature>
<accession>A0A9N7VU42</accession>
<sequence>MFWREQWFQIDPQKTHTGIVVLNWGGMMWLEHHSKRPISTSSLQRPPQQIQEDERPPADEDKPPLHPEALALGGGECQGSGNETATPLQPLDRMKKEREPGVAGLFERGWEQHLRPEWKTQASRQQQSEAWGGTQGLLFPLRSLSPQPSLVFPQQTVGTMKAACSPPLAQRAVNTGPIRP</sequence>
<dbReference type="Proteomes" id="UP001153269">
    <property type="component" value="Unassembled WGS sequence"/>
</dbReference>
<comment type="caution">
    <text evidence="2">The sequence shown here is derived from an EMBL/GenBank/DDBJ whole genome shotgun (WGS) entry which is preliminary data.</text>
</comment>
<name>A0A9N7VU42_PLEPL</name>
<proteinExistence type="predicted"/>
<evidence type="ECO:0000313" key="3">
    <source>
        <dbReference type="Proteomes" id="UP001153269"/>
    </source>
</evidence>
<evidence type="ECO:0000256" key="1">
    <source>
        <dbReference type="SAM" id="MobiDB-lite"/>
    </source>
</evidence>
<evidence type="ECO:0000313" key="2">
    <source>
        <dbReference type="EMBL" id="CAB1455769.1"/>
    </source>
</evidence>
<keyword evidence="3" id="KW-1185">Reference proteome</keyword>
<protein>
    <submittedName>
        <fullName evidence="2">Uncharacterized protein</fullName>
    </submittedName>
</protein>
<gene>
    <name evidence="2" type="ORF">PLEPLA_LOCUS43550</name>
</gene>